<protein>
    <submittedName>
        <fullName evidence="3">VirB4 family type IV secretion system protein</fullName>
    </submittedName>
</protein>
<evidence type="ECO:0000313" key="4">
    <source>
        <dbReference type="Proteomes" id="UP001596142"/>
    </source>
</evidence>
<dbReference type="InterPro" id="IPR043964">
    <property type="entry name" value="P-loop_TraG"/>
</dbReference>
<dbReference type="EMBL" id="JBHSOZ010000016">
    <property type="protein sequence ID" value="MFC5714391.1"/>
    <property type="molecule type" value="Genomic_DNA"/>
</dbReference>
<organism evidence="3 4">
    <name type="scientific">Thalassorhabdus alkalitolerans</name>
    <dbReference type="NCBI Taxonomy" id="2282697"/>
    <lineage>
        <taxon>Bacteria</taxon>
        <taxon>Bacillati</taxon>
        <taxon>Bacillota</taxon>
        <taxon>Bacilli</taxon>
        <taxon>Bacillales</taxon>
        <taxon>Bacillaceae</taxon>
        <taxon>Thalassorhabdus</taxon>
    </lineage>
</organism>
<feature type="domain" description="TraG P-loop" evidence="2">
    <location>
        <begin position="256"/>
        <end position="580"/>
    </location>
</feature>
<keyword evidence="4" id="KW-1185">Reference proteome</keyword>
<dbReference type="PANTHER" id="PTHR30121">
    <property type="entry name" value="UNCHARACTERIZED PROTEIN YJGR-RELATED"/>
    <property type="match status" value="1"/>
</dbReference>
<evidence type="ECO:0000256" key="1">
    <source>
        <dbReference type="SAM" id="MobiDB-lite"/>
    </source>
</evidence>
<comment type="caution">
    <text evidence="3">The sequence shown here is derived from an EMBL/GenBank/DDBJ whole genome shotgun (WGS) entry which is preliminary data.</text>
</comment>
<dbReference type="Pfam" id="PF19044">
    <property type="entry name" value="P-loop_TraG"/>
    <property type="match status" value="1"/>
</dbReference>
<evidence type="ECO:0000313" key="3">
    <source>
        <dbReference type="EMBL" id="MFC5714391.1"/>
    </source>
</evidence>
<dbReference type="CDD" id="cd01127">
    <property type="entry name" value="TrwB_TraG_TraD_VirD4"/>
    <property type="match status" value="2"/>
</dbReference>
<evidence type="ECO:0000259" key="2">
    <source>
        <dbReference type="Pfam" id="PF19044"/>
    </source>
</evidence>
<name>A0ABW0YQI1_9BACI</name>
<dbReference type="RefSeq" id="WP_385943500.1">
    <property type="nucleotide sequence ID" value="NZ_JBHSPG010000003.1"/>
</dbReference>
<dbReference type="InterPro" id="IPR051162">
    <property type="entry name" value="T4SS_component"/>
</dbReference>
<dbReference type="Proteomes" id="UP001596142">
    <property type="component" value="Unassembled WGS sequence"/>
</dbReference>
<reference evidence="4" key="1">
    <citation type="journal article" date="2019" name="Int. J. Syst. Evol. Microbiol.">
        <title>The Global Catalogue of Microorganisms (GCM) 10K type strain sequencing project: providing services to taxonomists for standard genome sequencing and annotation.</title>
        <authorList>
            <consortium name="The Broad Institute Genomics Platform"/>
            <consortium name="The Broad Institute Genome Sequencing Center for Infectious Disease"/>
            <person name="Wu L."/>
            <person name="Ma J."/>
        </authorList>
    </citation>
    <scope>NUCLEOTIDE SEQUENCE [LARGE SCALE GENOMIC DNA]</scope>
    <source>
        <strain evidence="4">CECT 7184</strain>
    </source>
</reference>
<dbReference type="Gene3D" id="1.10.8.730">
    <property type="match status" value="1"/>
</dbReference>
<accession>A0ABW0YQI1</accession>
<dbReference type="Gene3D" id="3.40.50.300">
    <property type="entry name" value="P-loop containing nucleotide triphosphate hydrolases"/>
    <property type="match status" value="1"/>
</dbReference>
<sequence>MKRQKEPTLPESIHETPRENSDAEVIDEFLDTTSLDDIYPFSWEEQHMHIESGGNYLTVLAIVGYPTRQTGNWLADLKRKKGNITIVQHLESADDQVMIAHYNESIKNKEVEKERTVDPYHRKQLQKQIDSAYMQMDKLDDDTTYLYQHTYLLLQATSEEELKHIKGNVERTLKKSKLRYLTPVKGMYQSYWSTLPIGTNLLAEYTSRLSNTDAASSFIPIDDAEIIDLSPRAQVEGINKETDSLVSVDYTDTYRSLNQNAVIIGTSGVGKSTYMAQKILRSFAMGSKTFIIDPENEYTRLVESLGGQVIHLSSNAKTKINPLQLFSNDTGEGDPSLQHETEHLIKAKIQRLKGFFHVIKPDLTQVEKSLLDTILRDTYADYGIYKFDDVASIPNDRYPTLRNVYDQMEKLRRKDPDRYKKIENLHIILDSYCSGSNSLFNGHTNVDVKGQLVSFNLKPLQNEQDVQAAAYLNIFSFLWDEITKDKEELIYCFIDEFHFLTKNPDSVSFFYNAYKRFRKYNAGAIAGTQQIQDVLDTHDNLGAGIIENSYTKMFFGLDNMGVDEVVSKLKIKFSEQEKSLLRAKRQREALFIHGSNRAFMKVELTQEELRLWDPEQYERTYGEPADIQPKYEVEMSPSEIEEAREFQI</sequence>
<proteinExistence type="predicted"/>
<gene>
    <name evidence="3" type="ORF">ACFPU1_16720</name>
</gene>
<dbReference type="SUPFAM" id="SSF52540">
    <property type="entry name" value="P-loop containing nucleoside triphosphate hydrolases"/>
    <property type="match status" value="1"/>
</dbReference>
<dbReference type="InterPro" id="IPR027417">
    <property type="entry name" value="P-loop_NTPase"/>
</dbReference>
<feature type="region of interest" description="Disordered" evidence="1">
    <location>
        <begin position="1"/>
        <end position="21"/>
    </location>
</feature>
<dbReference type="PANTHER" id="PTHR30121:SF6">
    <property type="entry name" value="SLR6007 PROTEIN"/>
    <property type="match status" value="1"/>
</dbReference>